<dbReference type="Pfam" id="PF18271">
    <property type="entry name" value="GH131_N"/>
    <property type="match status" value="1"/>
</dbReference>
<evidence type="ECO:0000313" key="3">
    <source>
        <dbReference type="Proteomes" id="UP000258309"/>
    </source>
</evidence>
<sequence length="247" mass="27793">MKLIVKPDLTWSKIIHFPHVEAAPFDKKTGTKAVEVTINDKSIFAPNPTTHQTGFRRAELLPESNNGTDPSTSGVKTLHFSVRIDNFRPLNYSHEYQLVFLETNDFSSNQFVLKTGTIVGDPAKRRSPQHLVLQSNVRFLATTRDLHVVRFTPNVWHNYGVVLDFDRNTTQVYYSRQFDTLHPVTLVEPNDVSGQGQYHFGLLKKPTGDNLTDITTQGYQESGINEGIIFGGIFEEDSSNGCISVKP</sequence>
<dbReference type="OrthoDB" id="5283326at2759"/>
<comment type="caution">
    <text evidence="2">The sequence shown here is derived from an EMBL/GenBank/DDBJ whole genome shotgun (WGS) entry which is preliminary data.</text>
</comment>
<feature type="domain" description="Glycoside hydrolase 131 catalytic N-terminal" evidence="1">
    <location>
        <begin position="4"/>
        <end position="241"/>
    </location>
</feature>
<dbReference type="AlphaFoldDB" id="A0A3E2HKT5"/>
<feature type="non-terminal residue" evidence="2">
    <location>
        <position position="1"/>
    </location>
</feature>
<accession>A0A3E2HKT5</accession>
<dbReference type="InterPro" id="IPR041524">
    <property type="entry name" value="GH131_N"/>
</dbReference>
<dbReference type="PANTHER" id="PTHR34612:SF2">
    <property type="entry name" value="GLYCOSIDE HYDROLASE 131 CATALYTIC N-TERMINAL DOMAIN-CONTAINING PROTEIN"/>
    <property type="match status" value="1"/>
</dbReference>
<reference evidence="2 3" key="1">
    <citation type="submission" date="2018-05" db="EMBL/GenBank/DDBJ databases">
        <title>Draft genome sequence of Scytalidium lignicola DSM 105466, a ubiquitous saprotrophic fungus.</title>
        <authorList>
            <person name="Buettner E."/>
            <person name="Gebauer A.M."/>
            <person name="Hofrichter M."/>
            <person name="Liers C."/>
            <person name="Kellner H."/>
        </authorList>
    </citation>
    <scope>NUCLEOTIDE SEQUENCE [LARGE SCALE GENOMIC DNA]</scope>
    <source>
        <strain evidence="2 3">DSM 105466</strain>
    </source>
</reference>
<dbReference type="PANTHER" id="PTHR34612">
    <property type="entry name" value="GH131_N DOMAIN-CONTAINING PROTEIN"/>
    <property type="match status" value="1"/>
</dbReference>
<keyword evidence="3" id="KW-1185">Reference proteome</keyword>
<evidence type="ECO:0000313" key="2">
    <source>
        <dbReference type="EMBL" id="RFU33996.1"/>
    </source>
</evidence>
<protein>
    <recommendedName>
        <fullName evidence="1">Glycoside hydrolase 131 catalytic N-terminal domain-containing protein</fullName>
    </recommendedName>
</protein>
<gene>
    <name evidence="2" type="ORF">B7463_g2393</name>
</gene>
<dbReference type="Proteomes" id="UP000258309">
    <property type="component" value="Unassembled WGS sequence"/>
</dbReference>
<proteinExistence type="predicted"/>
<organism evidence="2 3">
    <name type="scientific">Scytalidium lignicola</name>
    <name type="common">Hyphomycete</name>
    <dbReference type="NCBI Taxonomy" id="5539"/>
    <lineage>
        <taxon>Eukaryota</taxon>
        <taxon>Fungi</taxon>
        <taxon>Dikarya</taxon>
        <taxon>Ascomycota</taxon>
        <taxon>Pezizomycotina</taxon>
        <taxon>Leotiomycetes</taxon>
        <taxon>Leotiomycetes incertae sedis</taxon>
        <taxon>Scytalidium</taxon>
    </lineage>
</organism>
<evidence type="ECO:0000259" key="1">
    <source>
        <dbReference type="Pfam" id="PF18271"/>
    </source>
</evidence>
<dbReference type="OMA" id="GQFHFGM"/>
<dbReference type="STRING" id="5539.A0A3E2HKT5"/>
<dbReference type="EMBL" id="NCSJ02000027">
    <property type="protein sequence ID" value="RFU33996.1"/>
    <property type="molecule type" value="Genomic_DNA"/>
</dbReference>
<feature type="non-terminal residue" evidence="2">
    <location>
        <position position="247"/>
    </location>
</feature>
<name>A0A3E2HKT5_SCYLI</name>
<dbReference type="Gene3D" id="2.60.120.1160">
    <property type="match status" value="1"/>
</dbReference>